<gene>
    <name evidence="1" type="ORF">B7C51_24435</name>
</gene>
<sequence>MGLKINLEEFKKEVTKCVTEAVRLHHGNGEVQLYIEQRDGEKVDYMLTEFPDKNSWVEGRGLILVMKEEWFDPIDGLDLNDELSACLSDELAEEFKKYGSSTWGCFAQHFPDQAEEFLSEWRQNELAEIIPGRIDEVIRDLESLYDVEWI</sequence>
<protein>
    <submittedName>
        <fullName evidence="1">Uncharacterized protein</fullName>
    </submittedName>
</protein>
<proteinExistence type="predicted"/>
<dbReference type="RefSeq" id="WP_083041478.1">
    <property type="nucleotide sequence ID" value="NZ_CP020557.1"/>
</dbReference>
<organism evidence="1 2">
    <name type="scientific">Paenibacillus larvae subsp. pulvifaciens</name>
    <dbReference type="NCBI Taxonomy" id="1477"/>
    <lineage>
        <taxon>Bacteria</taxon>
        <taxon>Bacillati</taxon>
        <taxon>Bacillota</taxon>
        <taxon>Bacilli</taxon>
        <taxon>Bacillales</taxon>
        <taxon>Paenibacillaceae</taxon>
        <taxon>Paenibacillus</taxon>
    </lineage>
</organism>
<evidence type="ECO:0000313" key="1">
    <source>
        <dbReference type="EMBL" id="ARF70316.1"/>
    </source>
</evidence>
<dbReference type="EMBL" id="CP020557">
    <property type="protein sequence ID" value="ARF70316.1"/>
    <property type="molecule type" value="Genomic_DNA"/>
</dbReference>
<accession>A0A1V0UYQ9</accession>
<dbReference type="AlphaFoldDB" id="A0A1V0UYQ9"/>
<name>A0A1V0UYQ9_9BACL</name>
<reference evidence="1 2" key="1">
    <citation type="submission" date="2017-03" db="EMBL/GenBank/DDBJ databases">
        <title>Paenibacillus larvae genome sequencing.</title>
        <authorList>
            <person name="Dingman D.W."/>
        </authorList>
    </citation>
    <scope>NUCLEOTIDE SEQUENCE [LARGE SCALE GENOMIC DNA]</scope>
    <source>
        <strain evidence="1 2">SAG 10367</strain>
    </source>
</reference>
<evidence type="ECO:0000313" key="2">
    <source>
        <dbReference type="Proteomes" id="UP000192727"/>
    </source>
</evidence>
<dbReference type="Proteomes" id="UP000192727">
    <property type="component" value="Chromosome"/>
</dbReference>